<protein>
    <submittedName>
        <fullName evidence="7">IclR family transcriptional regulator</fullName>
    </submittedName>
</protein>
<evidence type="ECO:0000256" key="1">
    <source>
        <dbReference type="ARBA" id="ARBA00023015"/>
    </source>
</evidence>
<dbReference type="InterPro" id="IPR029016">
    <property type="entry name" value="GAF-like_dom_sf"/>
</dbReference>
<evidence type="ECO:0000256" key="3">
    <source>
        <dbReference type="ARBA" id="ARBA00023163"/>
    </source>
</evidence>
<keyword evidence="3" id="KW-0804">Transcription</keyword>
<sequence>MRVLRAIAAHSRGMSLQQLHEELGIPIGSLHRVMAALVEERYVTRSPTNRRYFLGPAFTELSTMAVASQGTAVSPPRPMEEAARESGETVFLTELTGTRLLCVALVEGIHPLRLFVRVGQDMPPHAAASARSILAYQTPETVARVLRAQELTAYTADTPHTEEHVTAHLVQVRMQGFDVCENELDDDVWAVSAPVFGSTGQTTSSITLAAAGRRMRDPLARTRATETALRAARTLSMEQGYTSPTAPNGFRPSPEPAG</sequence>
<name>A0ABZ2AG82_STRNV</name>
<dbReference type="SUPFAM" id="SSF55781">
    <property type="entry name" value="GAF domain-like"/>
    <property type="match status" value="1"/>
</dbReference>
<dbReference type="EMBL" id="CP109495">
    <property type="protein sequence ID" value="WUX57381.1"/>
    <property type="molecule type" value="Genomic_DNA"/>
</dbReference>
<dbReference type="Gene3D" id="1.10.10.10">
    <property type="entry name" value="Winged helix-like DNA-binding domain superfamily/Winged helix DNA-binding domain"/>
    <property type="match status" value="1"/>
</dbReference>
<evidence type="ECO:0000256" key="2">
    <source>
        <dbReference type="ARBA" id="ARBA00023125"/>
    </source>
</evidence>
<keyword evidence="1" id="KW-0805">Transcription regulation</keyword>
<evidence type="ECO:0000259" key="6">
    <source>
        <dbReference type="PROSITE" id="PS51078"/>
    </source>
</evidence>
<dbReference type="InterPro" id="IPR005471">
    <property type="entry name" value="Tscrpt_reg_IclR_N"/>
</dbReference>
<feature type="region of interest" description="Disordered" evidence="4">
    <location>
        <begin position="233"/>
        <end position="258"/>
    </location>
</feature>
<dbReference type="Pfam" id="PF01614">
    <property type="entry name" value="IclR_C"/>
    <property type="match status" value="1"/>
</dbReference>
<dbReference type="RefSeq" id="WP_281178799.1">
    <property type="nucleotide sequence ID" value="NZ_CP109389.1"/>
</dbReference>
<dbReference type="Proteomes" id="UP001432209">
    <property type="component" value="Chromosome"/>
</dbReference>
<feature type="domain" description="HTH iclR-type" evidence="5">
    <location>
        <begin position="1"/>
        <end position="56"/>
    </location>
</feature>
<dbReference type="InterPro" id="IPR036390">
    <property type="entry name" value="WH_DNA-bd_sf"/>
</dbReference>
<proteinExistence type="predicted"/>
<evidence type="ECO:0000313" key="8">
    <source>
        <dbReference type="Proteomes" id="UP001432209"/>
    </source>
</evidence>
<dbReference type="Pfam" id="PF09339">
    <property type="entry name" value="HTH_IclR"/>
    <property type="match status" value="1"/>
</dbReference>
<keyword evidence="8" id="KW-1185">Reference proteome</keyword>
<organism evidence="7 8">
    <name type="scientific">Streptomyces niveus</name>
    <name type="common">Streptomyces spheroides</name>
    <dbReference type="NCBI Taxonomy" id="193462"/>
    <lineage>
        <taxon>Bacteria</taxon>
        <taxon>Bacillati</taxon>
        <taxon>Actinomycetota</taxon>
        <taxon>Actinomycetes</taxon>
        <taxon>Kitasatosporales</taxon>
        <taxon>Streptomycetaceae</taxon>
        <taxon>Streptomyces</taxon>
    </lineage>
</organism>
<evidence type="ECO:0000256" key="4">
    <source>
        <dbReference type="SAM" id="MobiDB-lite"/>
    </source>
</evidence>
<dbReference type="InterPro" id="IPR050707">
    <property type="entry name" value="HTH_MetabolicPath_Reg"/>
</dbReference>
<evidence type="ECO:0000259" key="5">
    <source>
        <dbReference type="PROSITE" id="PS51077"/>
    </source>
</evidence>
<dbReference type="PROSITE" id="PS51077">
    <property type="entry name" value="HTH_ICLR"/>
    <property type="match status" value="1"/>
</dbReference>
<feature type="domain" description="IclR-ED" evidence="6">
    <location>
        <begin position="57"/>
        <end position="241"/>
    </location>
</feature>
<dbReference type="PANTHER" id="PTHR30136">
    <property type="entry name" value="HELIX-TURN-HELIX TRANSCRIPTIONAL REGULATOR, ICLR FAMILY"/>
    <property type="match status" value="1"/>
</dbReference>
<dbReference type="SUPFAM" id="SSF46785">
    <property type="entry name" value="Winged helix' DNA-binding domain"/>
    <property type="match status" value="1"/>
</dbReference>
<accession>A0ABZ2AG82</accession>
<gene>
    <name evidence="7" type="ORF">OG442_19270</name>
</gene>
<dbReference type="InterPro" id="IPR014757">
    <property type="entry name" value="Tscrpt_reg_IclR_C"/>
</dbReference>
<dbReference type="Gene3D" id="3.30.450.40">
    <property type="match status" value="1"/>
</dbReference>
<dbReference type="PANTHER" id="PTHR30136:SF35">
    <property type="entry name" value="HTH-TYPE TRANSCRIPTIONAL REGULATOR RV1719"/>
    <property type="match status" value="1"/>
</dbReference>
<feature type="compositionally biased region" description="Polar residues" evidence="4">
    <location>
        <begin position="236"/>
        <end position="246"/>
    </location>
</feature>
<reference evidence="7" key="1">
    <citation type="submission" date="2022-10" db="EMBL/GenBank/DDBJ databases">
        <title>The complete genomes of actinobacterial strains from the NBC collection.</title>
        <authorList>
            <person name="Joergensen T.S."/>
            <person name="Alvarez Arevalo M."/>
            <person name="Sterndorff E.B."/>
            <person name="Faurdal D."/>
            <person name="Vuksanovic O."/>
            <person name="Mourched A.-S."/>
            <person name="Charusanti P."/>
            <person name="Shaw S."/>
            <person name="Blin K."/>
            <person name="Weber T."/>
        </authorList>
    </citation>
    <scope>NUCLEOTIDE SEQUENCE</scope>
    <source>
        <strain evidence="7">NBC_01432</strain>
    </source>
</reference>
<dbReference type="SMART" id="SM00346">
    <property type="entry name" value="HTH_ICLR"/>
    <property type="match status" value="1"/>
</dbReference>
<dbReference type="InterPro" id="IPR036388">
    <property type="entry name" value="WH-like_DNA-bd_sf"/>
</dbReference>
<evidence type="ECO:0000313" key="7">
    <source>
        <dbReference type="EMBL" id="WUX57381.1"/>
    </source>
</evidence>
<keyword evidence="2" id="KW-0238">DNA-binding</keyword>
<dbReference type="PROSITE" id="PS51078">
    <property type="entry name" value="ICLR_ED"/>
    <property type="match status" value="1"/>
</dbReference>